<evidence type="ECO:0000256" key="6">
    <source>
        <dbReference type="SAM" id="MobiDB-lite"/>
    </source>
</evidence>
<organism evidence="9 10">
    <name type="scientific">Chelativorans intermedius</name>
    <dbReference type="NCBI Taxonomy" id="515947"/>
    <lineage>
        <taxon>Bacteria</taxon>
        <taxon>Pseudomonadati</taxon>
        <taxon>Pseudomonadota</taxon>
        <taxon>Alphaproteobacteria</taxon>
        <taxon>Hyphomicrobiales</taxon>
        <taxon>Phyllobacteriaceae</taxon>
        <taxon>Chelativorans</taxon>
    </lineage>
</organism>
<evidence type="ECO:0000256" key="5">
    <source>
        <dbReference type="ARBA" id="ARBA00022840"/>
    </source>
</evidence>
<dbReference type="InterPro" id="IPR006204">
    <property type="entry name" value="GHMP_kinase_N_dom"/>
</dbReference>
<dbReference type="PANTHER" id="PTHR20861">
    <property type="entry name" value="HOMOSERINE/4-DIPHOSPHOCYTIDYL-2-C-METHYL-D-ERYTHRITOL KINASE"/>
    <property type="match status" value="1"/>
</dbReference>
<evidence type="ECO:0000256" key="2">
    <source>
        <dbReference type="ARBA" id="ARBA00022679"/>
    </source>
</evidence>
<evidence type="ECO:0000313" key="10">
    <source>
        <dbReference type="Proteomes" id="UP001589755"/>
    </source>
</evidence>
<accession>A0ABV6DB38</accession>
<evidence type="ECO:0000259" key="7">
    <source>
        <dbReference type="Pfam" id="PF00288"/>
    </source>
</evidence>
<keyword evidence="5" id="KW-0067">ATP-binding</keyword>
<dbReference type="Pfam" id="PF08544">
    <property type="entry name" value="GHMP_kinases_C"/>
    <property type="match status" value="1"/>
</dbReference>
<evidence type="ECO:0000256" key="3">
    <source>
        <dbReference type="ARBA" id="ARBA00022741"/>
    </source>
</evidence>
<dbReference type="InterPro" id="IPR020568">
    <property type="entry name" value="Ribosomal_Su5_D2-typ_SF"/>
</dbReference>
<proteinExistence type="predicted"/>
<evidence type="ECO:0000256" key="1">
    <source>
        <dbReference type="ARBA" id="ARBA00022605"/>
    </source>
</evidence>
<reference evidence="9 10" key="1">
    <citation type="submission" date="2024-09" db="EMBL/GenBank/DDBJ databases">
        <authorList>
            <person name="Sun Q."/>
            <person name="Mori K."/>
        </authorList>
    </citation>
    <scope>NUCLEOTIDE SEQUENCE [LARGE SCALE GENOMIC DNA]</scope>
    <source>
        <strain evidence="9 10">CCM 8543</strain>
    </source>
</reference>
<evidence type="ECO:0000259" key="8">
    <source>
        <dbReference type="Pfam" id="PF08544"/>
    </source>
</evidence>
<dbReference type="Pfam" id="PF00288">
    <property type="entry name" value="GHMP_kinases_N"/>
    <property type="match status" value="1"/>
</dbReference>
<comment type="caution">
    <text evidence="9">The sequence shown here is derived from an EMBL/GenBank/DDBJ whole genome shotgun (WGS) entry which is preliminary data.</text>
</comment>
<gene>
    <name evidence="9" type="ORF">ACFFJ2_15485</name>
</gene>
<name>A0ABV6DB38_9HYPH</name>
<dbReference type="PANTHER" id="PTHR20861:SF1">
    <property type="entry name" value="HOMOSERINE KINASE"/>
    <property type="match status" value="1"/>
</dbReference>
<dbReference type="Gene3D" id="3.30.230.10">
    <property type="match status" value="1"/>
</dbReference>
<dbReference type="Proteomes" id="UP001589755">
    <property type="component" value="Unassembled WGS sequence"/>
</dbReference>
<sequence length="327" mass="34307">MVSGKSAPRGRRSGGGANSTDRQTERRLQVGVGRAMAHHGELLQGVFEGADGKLHRGLITLPLAAQQSTVTFWPGGKGGIRTRPTDRRKAARAAALTLELLGFANVGGDLTIESDIPVGHGYGSSTADVMAAIRAAAAAAGATLRRSTVCRLAVEAEGASDAIAYGDQAVLFAHREGRILEHFGGEYPPLLVVGFRTGGARPIDTLGLPRARYDGQEIEQFRVLRGLASHAIRQQDPRLIGRVATASARISQHHLAKPRFEAVTDLAEAHGACGVQVAHSGTLMGVLFDADEGGVATRTTALAKTLRQAGFKGIVTFAVNVDGVFLQ</sequence>
<dbReference type="InterPro" id="IPR013750">
    <property type="entry name" value="GHMP_kinase_C_dom"/>
</dbReference>
<dbReference type="InterPro" id="IPR012363">
    <property type="entry name" value="PduX"/>
</dbReference>
<feature type="domain" description="GHMP kinase C-terminal" evidence="8">
    <location>
        <begin position="230"/>
        <end position="292"/>
    </location>
</feature>
<dbReference type="EMBL" id="JBHLXD010000029">
    <property type="protein sequence ID" value="MFC0209805.1"/>
    <property type="molecule type" value="Genomic_DNA"/>
</dbReference>
<keyword evidence="10" id="KW-1185">Reference proteome</keyword>
<dbReference type="SUPFAM" id="SSF54211">
    <property type="entry name" value="Ribosomal protein S5 domain 2-like"/>
    <property type="match status" value="1"/>
</dbReference>
<keyword evidence="3" id="KW-0547">Nucleotide-binding</keyword>
<protein>
    <submittedName>
        <fullName evidence="9">Kinase</fullName>
    </submittedName>
</protein>
<dbReference type="InterPro" id="IPR014721">
    <property type="entry name" value="Ribsml_uS5_D2-typ_fold_subgr"/>
</dbReference>
<dbReference type="RefSeq" id="WP_261522430.1">
    <property type="nucleotide sequence ID" value="NZ_JAODNW010000027.1"/>
</dbReference>
<evidence type="ECO:0000313" key="9">
    <source>
        <dbReference type="EMBL" id="MFC0209805.1"/>
    </source>
</evidence>
<evidence type="ECO:0000256" key="4">
    <source>
        <dbReference type="ARBA" id="ARBA00022777"/>
    </source>
</evidence>
<feature type="domain" description="GHMP kinase N-terminal" evidence="7">
    <location>
        <begin position="91"/>
        <end position="169"/>
    </location>
</feature>
<feature type="region of interest" description="Disordered" evidence="6">
    <location>
        <begin position="1"/>
        <end position="26"/>
    </location>
</feature>
<dbReference type="PIRSF" id="PIRSF033887">
    <property type="entry name" value="PduX"/>
    <property type="match status" value="1"/>
</dbReference>
<keyword evidence="1" id="KW-0028">Amino-acid biosynthesis</keyword>
<keyword evidence="4 9" id="KW-0418">Kinase</keyword>
<keyword evidence="2" id="KW-0808">Transferase</keyword>
<dbReference type="GO" id="GO:0016301">
    <property type="term" value="F:kinase activity"/>
    <property type="evidence" value="ECO:0007669"/>
    <property type="project" value="UniProtKB-KW"/>
</dbReference>